<name>A0A6N8U1G9_9STAP</name>
<feature type="transmembrane region" description="Helical" evidence="1">
    <location>
        <begin position="229"/>
        <end position="253"/>
    </location>
</feature>
<sequence>MFQYQGAYKDNGRDLHMKTFWSSILVFILIYVAAVLFVLLMITPFFLIDTGLAVLPAIAIFLLLILASLFVFYPLSVGVMRYFASAYRGQSFRFKDAFKIFNKGNYSKVIKLGLLTLIGYLIFSFAVSMIMQVLFMMVNAPLFAFFDANNMEDPFSSGQIGTIVTVLLLNLLLVVLSYIPYVLVTIYMFLVYMAYIDEPLTPTTEKFQMAWDVMFRSGESILRLIFSNLILWIVPIIIYALFIGGAALLGSYFAETAFIVMLAAGVIFMMIAYFIVMYFMVGSITAYYFKGRNHLDHEYQAQQQV</sequence>
<protein>
    <recommendedName>
        <fullName evidence="4">DUF975 family protein</fullName>
    </recommendedName>
</protein>
<feature type="transmembrane region" description="Helical" evidence="1">
    <location>
        <begin position="53"/>
        <end position="73"/>
    </location>
</feature>
<feature type="transmembrane region" description="Helical" evidence="1">
    <location>
        <begin position="160"/>
        <end position="190"/>
    </location>
</feature>
<dbReference type="EMBL" id="WUUK01000003">
    <property type="protein sequence ID" value="MXQ51197.1"/>
    <property type="molecule type" value="Genomic_DNA"/>
</dbReference>
<feature type="transmembrane region" description="Helical" evidence="1">
    <location>
        <begin position="112"/>
        <end position="140"/>
    </location>
</feature>
<proteinExistence type="predicted"/>
<evidence type="ECO:0008006" key="4">
    <source>
        <dbReference type="Google" id="ProtNLM"/>
    </source>
</evidence>
<keyword evidence="1" id="KW-0812">Transmembrane</keyword>
<evidence type="ECO:0000313" key="3">
    <source>
        <dbReference type="Proteomes" id="UP000436284"/>
    </source>
</evidence>
<keyword evidence="1" id="KW-0472">Membrane</keyword>
<organism evidence="2 3">
    <name type="scientific">Salinicoccus hispanicus</name>
    <dbReference type="NCBI Taxonomy" id="157225"/>
    <lineage>
        <taxon>Bacteria</taxon>
        <taxon>Bacillati</taxon>
        <taxon>Bacillota</taxon>
        <taxon>Bacilli</taxon>
        <taxon>Bacillales</taxon>
        <taxon>Staphylococcaceae</taxon>
        <taxon>Salinicoccus</taxon>
    </lineage>
</organism>
<keyword evidence="1" id="KW-1133">Transmembrane helix</keyword>
<feature type="transmembrane region" description="Helical" evidence="1">
    <location>
        <begin position="259"/>
        <end position="289"/>
    </location>
</feature>
<dbReference type="AlphaFoldDB" id="A0A6N8U1G9"/>
<comment type="caution">
    <text evidence="2">The sequence shown here is derived from an EMBL/GenBank/DDBJ whole genome shotgun (WGS) entry which is preliminary data.</text>
</comment>
<accession>A0A6N8U1G9</accession>
<gene>
    <name evidence="2" type="ORF">GQ671_07940</name>
</gene>
<evidence type="ECO:0000256" key="1">
    <source>
        <dbReference type="SAM" id="Phobius"/>
    </source>
</evidence>
<dbReference type="Proteomes" id="UP000436284">
    <property type="component" value="Unassembled WGS sequence"/>
</dbReference>
<dbReference type="OrthoDB" id="2387738at2"/>
<dbReference type="RefSeq" id="WP_160655301.1">
    <property type="nucleotide sequence ID" value="NZ_JBHRWU010000001.1"/>
</dbReference>
<keyword evidence="3" id="KW-1185">Reference proteome</keyword>
<evidence type="ECO:0000313" key="2">
    <source>
        <dbReference type="EMBL" id="MXQ51197.1"/>
    </source>
</evidence>
<feature type="transmembrane region" description="Helical" evidence="1">
    <location>
        <begin position="20"/>
        <end position="47"/>
    </location>
</feature>
<reference evidence="2 3" key="1">
    <citation type="submission" date="2019-12" db="EMBL/GenBank/DDBJ databases">
        <title>Salinicoccus cyprini sp. nov., isolated from gastro-intestinal tract of mirror carp, Cyprinus carpio var. specularis, collected from Gobind Sagar Reservoir, Himachal Pradesh, India.</title>
        <authorList>
            <person name="Talwar C."/>
            <person name="Singh A.K."/>
            <person name="Lal R."/>
            <person name="Negi R.K."/>
        </authorList>
    </citation>
    <scope>NUCLEOTIDE SEQUENCE [LARGE SCALE GENOMIC DNA]</scope>
    <source>
        <strain evidence="2 3">J-82</strain>
    </source>
</reference>